<feature type="site" description="May be catalytically important" evidence="2">
    <location>
        <position position="168"/>
    </location>
</feature>
<reference evidence="3 4" key="1">
    <citation type="journal article" date="2015" name="Stand. Genomic Sci.">
        <title>Complete genome sequence and description of Salinispira pacifica gen. nov., sp. nov., a novel spirochaete isolated form a hypersaline microbial mat.</title>
        <authorList>
            <person name="Ben Hania W."/>
            <person name="Joseph M."/>
            <person name="Schumann P."/>
            <person name="Bunk B."/>
            <person name="Fiebig A."/>
            <person name="Sproer C."/>
            <person name="Klenk H.P."/>
            <person name="Fardeau M.L."/>
            <person name="Spring S."/>
        </authorList>
    </citation>
    <scope>NUCLEOTIDE SEQUENCE [LARGE SCALE GENOMIC DNA]</scope>
    <source>
        <strain evidence="3 4">L21-RPul-D2</strain>
    </source>
</reference>
<dbReference type="HOGENOM" id="CLU_062816_1_1_12"/>
<protein>
    <recommendedName>
        <fullName evidence="2">GTP cyclohydrolase FolE2</fullName>
        <ecNumber evidence="2">3.5.4.16</ecNumber>
    </recommendedName>
</protein>
<dbReference type="AlphaFoldDB" id="V5WHD8"/>
<comment type="similarity">
    <text evidence="2">Belongs to the GTP cyclohydrolase IV family.</text>
</comment>
<evidence type="ECO:0000256" key="1">
    <source>
        <dbReference type="ARBA" id="ARBA00022801"/>
    </source>
</evidence>
<comment type="function">
    <text evidence="2">Converts GTP to 7,8-dihydroneopterin triphosphate.</text>
</comment>
<evidence type="ECO:0000313" key="3">
    <source>
        <dbReference type="EMBL" id="AHC15228.1"/>
    </source>
</evidence>
<dbReference type="NCBIfam" id="NF010200">
    <property type="entry name" value="PRK13674.1-1"/>
    <property type="match status" value="1"/>
</dbReference>
<name>V5WHD8_9SPIO</name>
<keyword evidence="4" id="KW-1185">Reference proteome</keyword>
<dbReference type="STRING" id="1307761.L21SP2_1853"/>
<keyword evidence="1 2" id="KW-0378">Hydrolase</keyword>
<evidence type="ECO:0000256" key="2">
    <source>
        <dbReference type="HAMAP-Rule" id="MF_01527"/>
    </source>
</evidence>
<dbReference type="EMBL" id="CP006939">
    <property type="protein sequence ID" value="AHC15228.1"/>
    <property type="molecule type" value="Genomic_DNA"/>
</dbReference>
<dbReference type="Proteomes" id="UP000018680">
    <property type="component" value="Chromosome"/>
</dbReference>
<organism evidence="3 4">
    <name type="scientific">Salinispira pacifica</name>
    <dbReference type="NCBI Taxonomy" id="1307761"/>
    <lineage>
        <taxon>Bacteria</taxon>
        <taxon>Pseudomonadati</taxon>
        <taxon>Spirochaetota</taxon>
        <taxon>Spirochaetia</taxon>
        <taxon>Spirochaetales</taxon>
        <taxon>Spirochaetaceae</taxon>
        <taxon>Salinispira</taxon>
    </lineage>
</organism>
<dbReference type="InterPro" id="IPR022838">
    <property type="entry name" value="GTP_cyclohydrolase_FolE2"/>
</dbReference>
<accession>V5WHD8</accession>
<comment type="catalytic activity">
    <reaction evidence="2">
        <text>GTP + H2O = 7,8-dihydroneopterin 3'-triphosphate + formate + H(+)</text>
        <dbReference type="Rhea" id="RHEA:17473"/>
        <dbReference type="ChEBI" id="CHEBI:15377"/>
        <dbReference type="ChEBI" id="CHEBI:15378"/>
        <dbReference type="ChEBI" id="CHEBI:15740"/>
        <dbReference type="ChEBI" id="CHEBI:37565"/>
        <dbReference type="ChEBI" id="CHEBI:58462"/>
        <dbReference type="EC" id="3.5.4.16"/>
    </reaction>
</comment>
<dbReference type="PANTHER" id="PTHR36445">
    <property type="entry name" value="GTP CYCLOHYDROLASE MPTA"/>
    <property type="match status" value="1"/>
</dbReference>
<dbReference type="PANTHER" id="PTHR36445:SF1">
    <property type="entry name" value="GTP CYCLOHYDROLASE MPTA"/>
    <property type="match status" value="1"/>
</dbReference>
<proteinExistence type="inferred from homology"/>
<dbReference type="InterPro" id="IPR003801">
    <property type="entry name" value="GTP_cyclohydrolase_FolE2/MptA"/>
</dbReference>
<comment type="pathway">
    <text evidence="2">Cofactor biosynthesis; 7,8-dihydroneopterin triphosphate biosynthesis; 7,8-dihydroneopterin triphosphate from GTP: step 1/1.</text>
</comment>
<evidence type="ECO:0000313" key="4">
    <source>
        <dbReference type="Proteomes" id="UP000018680"/>
    </source>
</evidence>
<dbReference type="UniPathway" id="UPA00848">
    <property type="reaction ID" value="UER00151"/>
</dbReference>
<dbReference type="RefSeq" id="WP_024268145.1">
    <property type="nucleotide sequence ID" value="NC_023035.1"/>
</dbReference>
<sequence>MEHTPVSKAQHPPNLKQFKGRKMMKDIQNTPDTRNLPLDKVGVKNIKYPITILDKEESIQHTSAEVDLFVNLPHHFKGTHMSRFIEVFHAHSDDIRMNNFLNMLEKIKHVLDAEKSLGEIRFPFFMEKHAPVSGQPSKTEYNCKFIGEVNSTYREFFVGIEVPVLTLCPCSKEISAYGAHNQRSYIRILVELGEFFWIEDMISEIESCASAPLYTLLKREDEKYITEYSYDHPVFVEDLVREVTVRLEQNYNFPWFSVEAENMESIHNHEAYAYIERGVKTYEHRTKGSRSD</sequence>
<dbReference type="GO" id="GO:0046654">
    <property type="term" value="P:tetrahydrofolate biosynthetic process"/>
    <property type="evidence" value="ECO:0007669"/>
    <property type="project" value="UniProtKB-UniRule"/>
</dbReference>
<dbReference type="HAMAP" id="MF_01527_B">
    <property type="entry name" value="GTP_cyclohydrol_B"/>
    <property type="match status" value="1"/>
</dbReference>
<dbReference type="eggNOG" id="COG1469">
    <property type="taxonomic scope" value="Bacteria"/>
</dbReference>
<gene>
    <name evidence="2" type="primary">folE2</name>
    <name evidence="3" type="ORF">L21SP2_1853</name>
</gene>
<dbReference type="Pfam" id="PF02649">
    <property type="entry name" value="GCHY-1"/>
    <property type="match status" value="1"/>
</dbReference>
<dbReference type="Gene3D" id="3.10.270.10">
    <property type="entry name" value="Urate Oxidase"/>
    <property type="match status" value="1"/>
</dbReference>
<dbReference type="PATRIC" id="fig|1307761.3.peg.1847"/>
<dbReference type="GO" id="GO:0003934">
    <property type="term" value="F:GTP cyclohydrolase I activity"/>
    <property type="evidence" value="ECO:0007669"/>
    <property type="project" value="UniProtKB-UniRule"/>
</dbReference>
<dbReference type="KEGG" id="slr:L21SP2_1853"/>
<dbReference type="EC" id="3.5.4.16" evidence="2"/>